<dbReference type="Pfam" id="PF00892">
    <property type="entry name" value="EamA"/>
    <property type="match status" value="1"/>
</dbReference>
<protein>
    <recommendedName>
        <fullName evidence="2">EamA domain-containing protein</fullName>
    </recommendedName>
</protein>
<proteinExistence type="predicted"/>
<evidence type="ECO:0000259" key="2">
    <source>
        <dbReference type="Pfam" id="PF00892"/>
    </source>
</evidence>
<feature type="transmembrane region" description="Helical" evidence="1">
    <location>
        <begin position="246"/>
        <end position="265"/>
    </location>
</feature>
<name>A0A1F5N820_9BACT</name>
<accession>A0A1F5N820</accession>
<evidence type="ECO:0000313" key="3">
    <source>
        <dbReference type="EMBL" id="OGE73682.1"/>
    </source>
</evidence>
<keyword evidence="1" id="KW-0812">Transmembrane</keyword>
<dbReference type="SUPFAM" id="SSF103481">
    <property type="entry name" value="Multidrug resistance efflux transporter EmrE"/>
    <property type="match status" value="1"/>
</dbReference>
<evidence type="ECO:0000256" key="1">
    <source>
        <dbReference type="SAM" id="Phobius"/>
    </source>
</evidence>
<feature type="transmembrane region" description="Helical" evidence="1">
    <location>
        <begin position="6"/>
        <end position="26"/>
    </location>
</feature>
<feature type="transmembrane region" description="Helical" evidence="1">
    <location>
        <begin position="33"/>
        <end position="54"/>
    </location>
</feature>
<organism evidence="3 4">
    <name type="scientific">Candidatus Doudnabacteria bacterium RIFCSPHIGHO2_01_FULL_41_86</name>
    <dbReference type="NCBI Taxonomy" id="1817821"/>
    <lineage>
        <taxon>Bacteria</taxon>
        <taxon>Candidatus Doudnaibacteriota</taxon>
    </lineage>
</organism>
<dbReference type="AlphaFoldDB" id="A0A1F5N820"/>
<feature type="transmembrane region" description="Helical" evidence="1">
    <location>
        <begin position="118"/>
        <end position="136"/>
    </location>
</feature>
<keyword evidence="1" id="KW-1133">Transmembrane helix</keyword>
<dbReference type="InterPro" id="IPR000620">
    <property type="entry name" value="EamA_dom"/>
</dbReference>
<comment type="caution">
    <text evidence="3">The sequence shown here is derived from an EMBL/GenBank/DDBJ whole genome shotgun (WGS) entry which is preliminary data.</text>
</comment>
<feature type="transmembrane region" description="Helical" evidence="1">
    <location>
        <begin position="60"/>
        <end position="81"/>
    </location>
</feature>
<feature type="domain" description="EamA" evidence="2">
    <location>
        <begin position="3"/>
        <end position="135"/>
    </location>
</feature>
<evidence type="ECO:0000313" key="4">
    <source>
        <dbReference type="Proteomes" id="UP000177610"/>
    </source>
</evidence>
<gene>
    <name evidence="3" type="ORF">A2717_03555</name>
</gene>
<keyword evidence="1" id="KW-0472">Membrane</keyword>
<feature type="transmembrane region" description="Helical" evidence="1">
    <location>
        <begin position="148"/>
        <end position="169"/>
    </location>
</feature>
<feature type="transmembrane region" description="Helical" evidence="1">
    <location>
        <begin position="277"/>
        <end position="296"/>
    </location>
</feature>
<feature type="transmembrane region" description="Helical" evidence="1">
    <location>
        <begin position="93"/>
        <end position="112"/>
    </location>
</feature>
<dbReference type="InterPro" id="IPR037185">
    <property type="entry name" value="EmrE-like"/>
</dbReference>
<reference evidence="3 4" key="1">
    <citation type="journal article" date="2016" name="Nat. Commun.">
        <title>Thousands of microbial genomes shed light on interconnected biogeochemical processes in an aquifer system.</title>
        <authorList>
            <person name="Anantharaman K."/>
            <person name="Brown C.T."/>
            <person name="Hug L.A."/>
            <person name="Sharon I."/>
            <person name="Castelle C.J."/>
            <person name="Probst A.J."/>
            <person name="Thomas B.C."/>
            <person name="Singh A."/>
            <person name="Wilkins M.J."/>
            <person name="Karaoz U."/>
            <person name="Brodie E.L."/>
            <person name="Williams K.H."/>
            <person name="Hubbard S.S."/>
            <person name="Banfield J.F."/>
        </authorList>
    </citation>
    <scope>NUCLEOTIDE SEQUENCE [LARGE SCALE GENOMIC DNA]</scope>
</reference>
<feature type="transmembrane region" description="Helical" evidence="1">
    <location>
        <begin position="175"/>
        <end position="194"/>
    </location>
</feature>
<dbReference type="Proteomes" id="UP000177610">
    <property type="component" value="Unassembled WGS sequence"/>
</dbReference>
<dbReference type="STRING" id="1817821.A2717_03555"/>
<sequence length="297" mass="32192">MVSWILIAAGAYFLLAFTGIADKFLVSKVVKAPIAYAFYTAITGPFSLLLLPFGAQMLNLQGFIIALIAGAAFIGAIYHTYAAISLTSVSRVVPILGGFVPLFSFGMAFFMLNERLSTFQTIGFIFLVAGAVMISLKKEHGVWTLKALFNAISAAFFFATASVLTKYIFDHSNFISGMIWTRLGFLLPIPFILMSAKNRSAIFSAPKEAGVKNVALYYSSRATGTVGGFLQNYAVSLGSVSVVNALQGLQFVFLLILTSFFSLYFPKVLKEKISSEIITLKLIAIGTISCGLYLLFV</sequence>
<dbReference type="EMBL" id="MFEH01000005">
    <property type="protein sequence ID" value="OGE73682.1"/>
    <property type="molecule type" value="Genomic_DNA"/>
</dbReference>
<dbReference type="GO" id="GO:0016020">
    <property type="term" value="C:membrane"/>
    <property type="evidence" value="ECO:0007669"/>
    <property type="project" value="InterPro"/>
</dbReference>